<evidence type="ECO:0000256" key="5">
    <source>
        <dbReference type="ARBA" id="ARBA00022777"/>
    </source>
</evidence>
<comment type="subunit">
    <text evidence="1">Monomer.</text>
</comment>
<dbReference type="OMA" id="SIQCGTH"/>
<dbReference type="Proteomes" id="UP000683925">
    <property type="component" value="Unassembled WGS sequence"/>
</dbReference>
<organism evidence="13 14">
    <name type="scientific">Paramecium octaurelia</name>
    <dbReference type="NCBI Taxonomy" id="43137"/>
    <lineage>
        <taxon>Eukaryota</taxon>
        <taxon>Sar</taxon>
        <taxon>Alveolata</taxon>
        <taxon>Ciliophora</taxon>
        <taxon>Intramacronucleata</taxon>
        <taxon>Oligohymenophorea</taxon>
        <taxon>Peniculida</taxon>
        <taxon>Parameciidae</taxon>
        <taxon>Paramecium</taxon>
    </lineage>
</organism>
<sequence length="330" mass="37709">MKQNYYRQQRGSAGATSKIVPPLQLKRQQSTNKIAAQPSMGSHLREIMKQQFVPTTSTNNIQNEIIRSQETQLQEVPVELQDIKMYQILNVLGHGATAEVKMARHKMLDFVVAIKIYGSNANIQLLEQEVLILQLLSHPNIIKLYYQLKSTQNIYLIQEYFSPMTLDTYLKGRTIKRLSEDQAKIIGKQLKNAIIYLHSQNIIHRDLKLENILIDPSTLKIKLIDFGYSIQTEKELSIQCGTHQYMAPELIKQQNYDNKVDVWACGVILFRLLTGLFPFKGNNDAELNKKIIAGKLEFPSFMNGSSKALLQGMLNVNSQQRTLIGSEFLQ</sequence>
<feature type="cross-link" description="Glycyl lysine isopeptide (Lys-Gly) (interchain with G-Cter in SUMO2)" evidence="9">
    <location>
        <position position="208"/>
    </location>
</feature>
<dbReference type="PROSITE" id="PS50011">
    <property type="entry name" value="PROTEIN_KINASE_DOM"/>
    <property type="match status" value="1"/>
</dbReference>
<evidence type="ECO:0000256" key="2">
    <source>
        <dbReference type="ARBA" id="ARBA00022527"/>
    </source>
</evidence>
<dbReference type="InterPro" id="IPR017441">
    <property type="entry name" value="Protein_kinase_ATP_BS"/>
</dbReference>
<keyword evidence="14" id="KW-1185">Reference proteome</keyword>
<evidence type="ECO:0000259" key="12">
    <source>
        <dbReference type="PROSITE" id="PS50011"/>
    </source>
</evidence>
<keyword evidence="4 8" id="KW-0547">Nucleotide-binding</keyword>
<dbReference type="PROSITE" id="PS00107">
    <property type="entry name" value="PROTEIN_KINASE_ATP"/>
    <property type="match status" value="1"/>
</dbReference>
<dbReference type="AlphaFoldDB" id="A0A8S1WID8"/>
<keyword evidence="6 8" id="KW-0067">ATP-binding</keyword>
<dbReference type="PROSITE" id="PS00108">
    <property type="entry name" value="PROTEIN_KINASE_ST"/>
    <property type="match status" value="1"/>
</dbReference>
<evidence type="ECO:0000256" key="1">
    <source>
        <dbReference type="ARBA" id="ARBA00011245"/>
    </source>
</evidence>
<name>A0A8S1WID8_PAROT</name>
<dbReference type="GO" id="GO:0005524">
    <property type="term" value="F:ATP binding"/>
    <property type="evidence" value="ECO:0007669"/>
    <property type="project" value="UniProtKB-UniRule"/>
</dbReference>
<evidence type="ECO:0000256" key="8">
    <source>
        <dbReference type="PIRSR" id="PIRSR630616-2"/>
    </source>
</evidence>
<accession>A0A8S1WID8</accession>
<evidence type="ECO:0000313" key="14">
    <source>
        <dbReference type="Proteomes" id="UP000683925"/>
    </source>
</evidence>
<dbReference type="InterPro" id="IPR000719">
    <property type="entry name" value="Prot_kinase_dom"/>
</dbReference>
<dbReference type="SMART" id="SM00220">
    <property type="entry name" value="S_TKc"/>
    <property type="match status" value="1"/>
</dbReference>
<comment type="caution">
    <text evidence="13">The sequence shown here is derived from an EMBL/GenBank/DDBJ whole genome shotgun (WGS) entry which is preliminary data.</text>
</comment>
<evidence type="ECO:0000256" key="7">
    <source>
        <dbReference type="PIRSR" id="PIRSR630616-1"/>
    </source>
</evidence>
<dbReference type="FunFam" id="1.10.510.10:FF:000571">
    <property type="entry name" value="Maternal embryonic leucine zipper kinase"/>
    <property type="match status" value="1"/>
</dbReference>
<keyword evidence="2 11" id="KW-0723">Serine/threonine-protein kinase</keyword>
<keyword evidence="5" id="KW-0418">Kinase</keyword>
<evidence type="ECO:0000256" key="11">
    <source>
        <dbReference type="RuleBase" id="RU000304"/>
    </source>
</evidence>
<dbReference type="InterPro" id="IPR030616">
    <property type="entry name" value="Aur-like"/>
</dbReference>
<evidence type="ECO:0000256" key="6">
    <source>
        <dbReference type="ARBA" id="ARBA00022840"/>
    </source>
</evidence>
<feature type="active site" description="Proton acceptor" evidence="7">
    <location>
        <position position="206"/>
    </location>
</feature>
<protein>
    <recommendedName>
        <fullName evidence="12">Protein kinase domain-containing protein</fullName>
    </recommendedName>
</protein>
<evidence type="ECO:0000256" key="4">
    <source>
        <dbReference type="ARBA" id="ARBA00022741"/>
    </source>
</evidence>
<feature type="binding site" evidence="8">
    <location>
        <begin position="210"/>
        <end position="211"/>
    </location>
    <ligand>
        <name>ATP</name>
        <dbReference type="ChEBI" id="CHEBI:30616"/>
    </ligand>
</feature>
<dbReference type="InterPro" id="IPR008271">
    <property type="entry name" value="Ser/Thr_kinase_AS"/>
</dbReference>
<gene>
    <name evidence="13" type="ORF">POCTA_138.1.T0920173</name>
</gene>
<dbReference type="GO" id="GO:0004674">
    <property type="term" value="F:protein serine/threonine kinase activity"/>
    <property type="evidence" value="ECO:0007669"/>
    <property type="project" value="UniProtKB-KW"/>
</dbReference>
<evidence type="ECO:0000256" key="10">
    <source>
        <dbReference type="PROSITE-ProRule" id="PRU10141"/>
    </source>
</evidence>
<comment type="similarity">
    <text evidence="11">Belongs to the protein kinase superfamily.</text>
</comment>
<evidence type="ECO:0000313" key="13">
    <source>
        <dbReference type="EMBL" id="CAD8188370.1"/>
    </source>
</evidence>
<dbReference type="PANTHER" id="PTHR24350">
    <property type="entry name" value="SERINE/THREONINE-PROTEIN KINASE IAL-RELATED"/>
    <property type="match status" value="1"/>
</dbReference>
<evidence type="ECO:0000256" key="9">
    <source>
        <dbReference type="PIRSR" id="PIRSR630616-3"/>
    </source>
</evidence>
<dbReference type="OrthoDB" id="449424at2759"/>
<reference evidence="13" key="1">
    <citation type="submission" date="2021-01" db="EMBL/GenBank/DDBJ databases">
        <authorList>
            <consortium name="Genoscope - CEA"/>
            <person name="William W."/>
        </authorList>
    </citation>
    <scope>NUCLEOTIDE SEQUENCE</scope>
</reference>
<dbReference type="EMBL" id="CAJJDP010000091">
    <property type="protein sequence ID" value="CAD8188370.1"/>
    <property type="molecule type" value="Genomic_DNA"/>
</dbReference>
<proteinExistence type="inferred from homology"/>
<evidence type="ECO:0000256" key="3">
    <source>
        <dbReference type="ARBA" id="ARBA00022679"/>
    </source>
</evidence>
<dbReference type="Pfam" id="PF00069">
    <property type="entry name" value="Pkinase"/>
    <property type="match status" value="1"/>
</dbReference>
<keyword evidence="3" id="KW-0808">Transferase</keyword>
<dbReference type="PIRSF" id="PIRSF000654">
    <property type="entry name" value="Integrin-linked_kinase"/>
    <property type="match status" value="1"/>
</dbReference>
<feature type="binding site" evidence="8 10">
    <location>
        <position position="115"/>
    </location>
    <ligand>
        <name>ATP</name>
        <dbReference type="ChEBI" id="CHEBI:30616"/>
    </ligand>
</feature>
<feature type="domain" description="Protein kinase" evidence="12">
    <location>
        <begin position="86"/>
        <end position="330"/>
    </location>
</feature>
<feature type="binding site" evidence="8">
    <location>
        <position position="225"/>
    </location>
    <ligand>
        <name>ATP</name>
        <dbReference type="ChEBI" id="CHEBI:30616"/>
    </ligand>
</feature>